<proteinExistence type="predicted"/>
<comment type="caution">
    <text evidence="2">The sequence shown here is derived from an EMBL/GenBank/DDBJ whole genome shotgun (WGS) entry which is preliminary data.</text>
</comment>
<dbReference type="RefSeq" id="WP_345120893.1">
    <property type="nucleotide sequence ID" value="NZ_BAABAT010000001.1"/>
</dbReference>
<dbReference type="Proteomes" id="UP001500620">
    <property type="component" value="Unassembled WGS sequence"/>
</dbReference>
<keyword evidence="3" id="KW-1185">Reference proteome</keyword>
<sequence length="189" mass="20526">MHYSQLAADRIAAAQQVISLHLPSLSGEACSACGHVFPCAFRRAADGTLDAYGRLPQRLPGATLRAAGIWLGAPRHRPGDGAGWPVGDVAWAWADANNAEAWPRNLQHQTSPANRANRANHANRANPGNQDGRDNQGRRRGWFDAVVNPAVGVAQVPNAAPSDERDQAERDREAARRPRFVPIQRRPKS</sequence>
<evidence type="ECO:0000256" key="1">
    <source>
        <dbReference type="SAM" id="MobiDB-lite"/>
    </source>
</evidence>
<evidence type="ECO:0000313" key="2">
    <source>
        <dbReference type="EMBL" id="GAA4244186.1"/>
    </source>
</evidence>
<evidence type="ECO:0000313" key="3">
    <source>
        <dbReference type="Proteomes" id="UP001500620"/>
    </source>
</evidence>
<accession>A0ABP8CWB2</accession>
<dbReference type="EMBL" id="BAABAT010000001">
    <property type="protein sequence ID" value="GAA4244186.1"/>
    <property type="molecule type" value="Genomic_DNA"/>
</dbReference>
<organism evidence="2 3">
    <name type="scientific">Dactylosporangium darangshiense</name>
    <dbReference type="NCBI Taxonomy" id="579108"/>
    <lineage>
        <taxon>Bacteria</taxon>
        <taxon>Bacillati</taxon>
        <taxon>Actinomycetota</taxon>
        <taxon>Actinomycetes</taxon>
        <taxon>Micromonosporales</taxon>
        <taxon>Micromonosporaceae</taxon>
        <taxon>Dactylosporangium</taxon>
    </lineage>
</organism>
<name>A0ABP8CWB2_9ACTN</name>
<feature type="compositionally biased region" description="Low complexity" evidence="1">
    <location>
        <begin position="113"/>
        <end position="130"/>
    </location>
</feature>
<reference evidence="3" key="1">
    <citation type="journal article" date="2019" name="Int. J. Syst. Evol. Microbiol.">
        <title>The Global Catalogue of Microorganisms (GCM) 10K type strain sequencing project: providing services to taxonomists for standard genome sequencing and annotation.</title>
        <authorList>
            <consortium name="The Broad Institute Genomics Platform"/>
            <consortium name="The Broad Institute Genome Sequencing Center for Infectious Disease"/>
            <person name="Wu L."/>
            <person name="Ma J."/>
        </authorList>
    </citation>
    <scope>NUCLEOTIDE SEQUENCE [LARGE SCALE GENOMIC DNA]</scope>
    <source>
        <strain evidence="3">JCM 17441</strain>
    </source>
</reference>
<feature type="region of interest" description="Disordered" evidence="1">
    <location>
        <begin position="108"/>
        <end position="189"/>
    </location>
</feature>
<gene>
    <name evidence="2" type="ORF">GCM10022255_006280</name>
</gene>
<feature type="compositionally biased region" description="Basic and acidic residues" evidence="1">
    <location>
        <begin position="162"/>
        <end position="176"/>
    </location>
</feature>
<protein>
    <submittedName>
        <fullName evidence="2">Uncharacterized protein</fullName>
    </submittedName>
</protein>